<proteinExistence type="predicted"/>
<dbReference type="AlphaFoldDB" id="A0A9N9A8Y5"/>
<dbReference type="InterPro" id="IPR011333">
    <property type="entry name" value="SKP1/BTB/POZ_sf"/>
</dbReference>
<evidence type="ECO:0000313" key="2">
    <source>
        <dbReference type="EMBL" id="CAG8524006.1"/>
    </source>
</evidence>
<dbReference type="PANTHER" id="PTHR24410">
    <property type="entry name" value="HL07962P-RELATED"/>
    <property type="match status" value="1"/>
</dbReference>
<dbReference type="SUPFAM" id="SSF54695">
    <property type="entry name" value="POZ domain"/>
    <property type="match status" value="1"/>
</dbReference>
<feature type="domain" description="BTB" evidence="1">
    <location>
        <begin position="22"/>
        <end position="95"/>
    </location>
</feature>
<dbReference type="PROSITE" id="PS50097">
    <property type="entry name" value="BTB"/>
    <property type="match status" value="1"/>
</dbReference>
<comment type="caution">
    <text evidence="2">The sequence shown here is derived from an EMBL/GenBank/DDBJ whole genome shotgun (WGS) entry which is preliminary data.</text>
</comment>
<protein>
    <submittedName>
        <fullName evidence="2">12875_t:CDS:1</fullName>
    </submittedName>
</protein>
<name>A0A9N9A8Y5_FUNMO</name>
<evidence type="ECO:0000313" key="3">
    <source>
        <dbReference type="Proteomes" id="UP000789375"/>
    </source>
</evidence>
<dbReference type="InterPro" id="IPR051481">
    <property type="entry name" value="BTB-POZ/Galectin-3-binding"/>
</dbReference>
<gene>
    <name evidence="2" type="ORF">FMOSSE_LOCUS5177</name>
</gene>
<evidence type="ECO:0000259" key="1">
    <source>
        <dbReference type="PROSITE" id="PS50097"/>
    </source>
</evidence>
<dbReference type="Pfam" id="PF00651">
    <property type="entry name" value="BTB"/>
    <property type="match status" value="1"/>
</dbReference>
<dbReference type="Proteomes" id="UP000789375">
    <property type="component" value="Unassembled WGS sequence"/>
</dbReference>
<dbReference type="CDD" id="cd18186">
    <property type="entry name" value="BTB_POZ_ZBTB_KLHL-like"/>
    <property type="match status" value="1"/>
</dbReference>
<dbReference type="InterPro" id="IPR000210">
    <property type="entry name" value="BTB/POZ_dom"/>
</dbReference>
<dbReference type="PANTHER" id="PTHR24410:SF34">
    <property type="entry name" value="LD40565P"/>
    <property type="match status" value="1"/>
</dbReference>
<reference evidence="2" key="1">
    <citation type="submission" date="2021-06" db="EMBL/GenBank/DDBJ databases">
        <authorList>
            <person name="Kallberg Y."/>
            <person name="Tangrot J."/>
            <person name="Rosling A."/>
        </authorList>
    </citation>
    <scope>NUCLEOTIDE SEQUENCE</scope>
    <source>
        <strain evidence="2">87-6 pot B 2015</strain>
    </source>
</reference>
<organism evidence="2 3">
    <name type="scientific">Funneliformis mosseae</name>
    <name type="common">Endomycorrhizal fungus</name>
    <name type="synonym">Glomus mosseae</name>
    <dbReference type="NCBI Taxonomy" id="27381"/>
    <lineage>
        <taxon>Eukaryota</taxon>
        <taxon>Fungi</taxon>
        <taxon>Fungi incertae sedis</taxon>
        <taxon>Mucoromycota</taxon>
        <taxon>Glomeromycotina</taxon>
        <taxon>Glomeromycetes</taxon>
        <taxon>Glomerales</taxon>
        <taxon>Glomeraceae</taxon>
        <taxon>Funneliformis</taxon>
    </lineage>
</organism>
<dbReference type="Gene3D" id="3.30.710.10">
    <property type="entry name" value="Potassium Channel Kv1.1, Chain A"/>
    <property type="match status" value="1"/>
</dbReference>
<sequence>MTEYLLTLSSDFTTLLEKTDDYNVLIEIGQKEKAKTFRAHSIILRARSEYFRAALSNDWVRREGDIMIFKKPNISCNVFDVILRFIYSGTIYLELLEDSEIFELLEASDEDDLGVEETVSSCEVPKNIVIQAPRISQSNIDSEIILSKHAILISNYIVKKNIHSSKFALPLTSTSSHSFKNEKDITNTSLAQLQQQQSSEIISKISRVRPYFIDGAIFDTQHHGPCFGYGDIWF</sequence>
<keyword evidence="3" id="KW-1185">Reference proteome</keyword>
<dbReference type="EMBL" id="CAJVPP010000951">
    <property type="protein sequence ID" value="CAG8524006.1"/>
    <property type="molecule type" value="Genomic_DNA"/>
</dbReference>
<feature type="non-terminal residue" evidence="2">
    <location>
        <position position="234"/>
    </location>
</feature>
<accession>A0A9N9A8Y5</accession>